<organism evidence="1 2">
    <name type="scientific">Wuchereria bancrofti</name>
    <dbReference type="NCBI Taxonomy" id="6293"/>
    <lineage>
        <taxon>Eukaryota</taxon>
        <taxon>Metazoa</taxon>
        <taxon>Ecdysozoa</taxon>
        <taxon>Nematoda</taxon>
        <taxon>Chromadorea</taxon>
        <taxon>Rhabditida</taxon>
        <taxon>Spirurina</taxon>
        <taxon>Spiruromorpha</taxon>
        <taxon>Filarioidea</taxon>
        <taxon>Onchocercidae</taxon>
        <taxon>Wuchereria</taxon>
    </lineage>
</organism>
<proteinExistence type="predicted"/>
<dbReference type="WBParaSite" id="mrna-Wban_07121">
    <property type="protein sequence ID" value="mrna-Wban_07121"/>
    <property type="gene ID" value="Wban_07121"/>
</dbReference>
<reference evidence="1" key="2">
    <citation type="journal article" date="2016" name="Mol. Ecol.">
        <title>Population genomics of the filarial nematode parasite Wuchereria bancrofti from mosquitoes.</title>
        <authorList>
            <person name="Small S.T."/>
            <person name="Reimer L.J."/>
            <person name="Tisch D.J."/>
            <person name="King C.L."/>
            <person name="Christensen B.M."/>
            <person name="Siba P.M."/>
            <person name="Kazura J.W."/>
            <person name="Serre D."/>
            <person name="Zimmerman P.A."/>
        </authorList>
    </citation>
    <scope>NUCLEOTIDE SEQUENCE</scope>
    <source>
        <strain evidence="1">pt0022</strain>
    </source>
</reference>
<dbReference type="Proteomes" id="UP000093561">
    <property type="component" value="Unassembled WGS sequence"/>
</dbReference>
<protein>
    <submittedName>
        <fullName evidence="2">Uncharacterized protein</fullName>
    </submittedName>
</protein>
<reference evidence="2" key="3">
    <citation type="submission" date="2024-02" db="UniProtKB">
        <authorList>
            <consortium name="WormBaseParasite"/>
        </authorList>
    </citation>
    <scope>IDENTIFICATION</scope>
    <source>
        <strain evidence="2">pt0022</strain>
    </source>
</reference>
<sequence>MSLRILISNSYSVFVYFEDYYTAVCAKFTEKYRNMNKSLKVLKFLKVMNFLEMNKKRYFLLRVPSDLN</sequence>
<accession>A0AAF5PWY0</accession>
<evidence type="ECO:0000313" key="2">
    <source>
        <dbReference type="WBParaSite" id="mrna-Wban_07121"/>
    </source>
</evidence>
<dbReference type="AlphaFoldDB" id="A0AAF5PWY0"/>
<name>A0AAF5PWY0_WUCBA</name>
<evidence type="ECO:0000313" key="1">
    <source>
        <dbReference type="Proteomes" id="UP000093561"/>
    </source>
</evidence>
<reference evidence="1" key="1">
    <citation type="submission" date="2015-03" db="EMBL/GenBank/DDBJ databases">
        <title>Wuchereria bancrofti Genome Sequencing Papua New Guinea Strain.</title>
        <authorList>
            <person name="Small S.T."/>
            <person name="Serre D."/>
            <person name="Zimmerman P.A."/>
        </authorList>
    </citation>
    <scope>NUCLEOTIDE SEQUENCE [LARGE SCALE GENOMIC DNA]</scope>
    <source>
        <strain evidence="1">pt0022</strain>
    </source>
</reference>